<evidence type="ECO:0000256" key="1">
    <source>
        <dbReference type="SAM" id="MobiDB-lite"/>
    </source>
</evidence>
<dbReference type="Proteomes" id="UP000215002">
    <property type="component" value="Chromosome"/>
</dbReference>
<gene>
    <name evidence="3" type="ORF">MuYL_0276</name>
</gene>
<protein>
    <submittedName>
        <fullName evidence="3">YXWGXW repeat-containing protein</fullName>
    </submittedName>
</protein>
<feature type="compositionally biased region" description="Polar residues" evidence="1">
    <location>
        <begin position="268"/>
        <end position="286"/>
    </location>
</feature>
<name>A0A223NQJ3_9SPHI</name>
<feature type="compositionally biased region" description="Polar residues" evidence="1">
    <location>
        <begin position="219"/>
        <end position="237"/>
    </location>
</feature>
<feature type="compositionally biased region" description="Low complexity" evidence="1">
    <location>
        <begin position="240"/>
        <end position="267"/>
    </location>
</feature>
<evidence type="ECO:0000313" key="4">
    <source>
        <dbReference type="Proteomes" id="UP000215002"/>
    </source>
</evidence>
<feature type="chain" id="PRO_5012420343" evidence="2">
    <location>
        <begin position="24"/>
        <end position="327"/>
    </location>
</feature>
<keyword evidence="2" id="KW-0732">Signal</keyword>
<dbReference type="InterPro" id="IPR024447">
    <property type="entry name" value="YXWGXW_rpt"/>
</dbReference>
<feature type="compositionally biased region" description="Basic and acidic residues" evidence="1">
    <location>
        <begin position="317"/>
        <end position="327"/>
    </location>
</feature>
<evidence type="ECO:0000313" key="3">
    <source>
        <dbReference type="EMBL" id="ASU32179.1"/>
    </source>
</evidence>
<dbReference type="KEGG" id="muc:MuYL_0276"/>
<sequence length="327" mass="35947">MKKTIKYFMIGIAVMISSPKLFAQISIGISVHINPPALPVYSQPACPVEGYLWVPGYWAWSGDANDFYWVPGVWVSPPQPGLLWTPGYWGYEGDLYVFHRGYWGRHIGFYGGVNYGYGYSGSGFYGGRWEGNSFRYNTAVVNVNNTVVHNTYIDRTVIVNNTTVNNVSYNGPGGVTAKPRPEEVRAMNESHIQPTVQQQSHEKVAQNNPAQFAKANNGRPATTSMNKVNGRQFNGEGSNARAMSASDKAAAAPHNAQAADAAGNTNNRPLNGQAQRTRQPAGSVVNNRAARPFGQVKANAPATHNRMPAQRKPVQRQQERPVEKPRE</sequence>
<accession>A0A223NQJ3</accession>
<feature type="signal peptide" evidence="2">
    <location>
        <begin position="1"/>
        <end position="23"/>
    </location>
</feature>
<dbReference type="EMBL" id="CP022743">
    <property type="protein sequence ID" value="ASU32179.1"/>
    <property type="molecule type" value="Genomic_DNA"/>
</dbReference>
<dbReference type="Pfam" id="PF12779">
    <property type="entry name" value="WXXGXW"/>
    <property type="match status" value="2"/>
</dbReference>
<dbReference type="RefSeq" id="WP_211710219.1">
    <property type="nucleotide sequence ID" value="NZ_CP022743.1"/>
</dbReference>
<keyword evidence="4" id="KW-1185">Reference proteome</keyword>
<dbReference type="AlphaFoldDB" id="A0A223NQJ3"/>
<feature type="region of interest" description="Disordered" evidence="1">
    <location>
        <begin position="213"/>
        <end position="327"/>
    </location>
</feature>
<reference evidence="3 4" key="1">
    <citation type="submission" date="2017-08" db="EMBL/GenBank/DDBJ databases">
        <title>Complete genome sequence of Mucilaginibacter sp. strain BJC16-A31.</title>
        <authorList>
            <consortium name="Henan University of Science and Technology"/>
            <person name="You X."/>
        </authorList>
    </citation>
    <scope>NUCLEOTIDE SEQUENCE [LARGE SCALE GENOMIC DNA]</scope>
    <source>
        <strain evidence="3 4">BJC16-A31</strain>
    </source>
</reference>
<proteinExistence type="predicted"/>
<organism evidence="3 4">
    <name type="scientific">Mucilaginibacter xinganensis</name>
    <dbReference type="NCBI Taxonomy" id="1234841"/>
    <lineage>
        <taxon>Bacteria</taxon>
        <taxon>Pseudomonadati</taxon>
        <taxon>Bacteroidota</taxon>
        <taxon>Sphingobacteriia</taxon>
        <taxon>Sphingobacteriales</taxon>
        <taxon>Sphingobacteriaceae</taxon>
        <taxon>Mucilaginibacter</taxon>
    </lineage>
</organism>
<evidence type="ECO:0000256" key="2">
    <source>
        <dbReference type="SAM" id="SignalP"/>
    </source>
</evidence>